<sequence length="393" mass="43870">DSPVRIQAVDPGGPADQAGLQQLDTVLQLNGQPVKHWKCADLAKAIRNSLSEITVVVWCTGPSVKTNFEGLIHHPSYKSSNYDTPVSPAKAKSRDKTPPLPPLPAHHRTSRRIVINGSEGVGGGGSGAGILWGERRTAVDGKTSTQTLRGTRVKASNGDNYIILSPINPGSQLDQRIVTPGLASRTCFLPRSGNSNSKTQHSGNYLQNSNFANYQNCTIVRSHVPHSNYGTYVKMTPKILIFPIFVQPVDLCNPNRTLMISEEMILYETKHFSIKVTIFIYSDLMLVTREDKLGQCNVLQNPLYLRQLQLQDDHSEDLRFYLIHMTEKCDCLLSLEANSLEQKARVCQCLSENIKKQLQLHGRQTFCPPQQVQYIALFWTYSGLNNKGLKLMW</sequence>
<dbReference type="PANTHER" id="PTHR46848">
    <property type="entry name" value="REGULATOR OF G-PROTEIN SIGNALING 3"/>
    <property type="match status" value="1"/>
</dbReference>
<protein>
    <submittedName>
        <fullName evidence="3">Si:ch211-154e10.1</fullName>
    </submittedName>
</protein>
<evidence type="ECO:0000256" key="1">
    <source>
        <dbReference type="SAM" id="MobiDB-lite"/>
    </source>
</evidence>
<dbReference type="Gene3D" id="2.30.42.10">
    <property type="match status" value="1"/>
</dbReference>
<proteinExistence type="predicted"/>
<dbReference type="PANTHER" id="PTHR46848:SF1">
    <property type="entry name" value="REGULATOR OF G-PROTEIN SIGNALING 3"/>
    <property type="match status" value="1"/>
</dbReference>
<evidence type="ECO:0000259" key="2">
    <source>
        <dbReference type="PROSITE" id="PS50106"/>
    </source>
</evidence>
<feature type="region of interest" description="Disordered" evidence="1">
    <location>
        <begin position="75"/>
        <end position="110"/>
    </location>
</feature>
<dbReference type="InterPro" id="IPR036034">
    <property type="entry name" value="PDZ_sf"/>
</dbReference>
<accession>A0A673LFM4</accession>
<dbReference type="Pfam" id="PF17820">
    <property type="entry name" value="PDZ_6"/>
    <property type="match status" value="1"/>
</dbReference>
<evidence type="ECO:0000313" key="4">
    <source>
        <dbReference type="Proteomes" id="UP000472270"/>
    </source>
</evidence>
<name>A0A673LFM4_9TELE</name>
<dbReference type="InterPro" id="IPR001478">
    <property type="entry name" value="PDZ"/>
</dbReference>
<keyword evidence="4" id="KW-1185">Reference proteome</keyword>
<reference evidence="3" key="1">
    <citation type="submission" date="2025-08" db="UniProtKB">
        <authorList>
            <consortium name="Ensembl"/>
        </authorList>
    </citation>
    <scope>IDENTIFICATION</scope>
</reference>
<dbReference type="PROSITE" id="PS50106">
    <property type="entry name" value="PDZ"/>
    <property type="match status" value="1"/>
</dbReference>
<organism evidence="3 4">
    <name type="scientific">Sinocyclocheilus rhinocerous</name>
    <dbReference type="NCBI Taxonomy" id="307959"/>
    <lineage>
        <taxon>Eukaryota</taxon>
        <taxon>Metazoa</taxon>
        <taxon>Chordata</taxon>
        <taxon>Craniata</taxon>
        <taxon>Vertebrata</taxon>
        <taxon>Euteleostomi</taxon>
        <taxon>Actinopterygii</taxon>
        <taxon>Neopterygii</taxon>
        <taxon>Teleostei</taxon>
        <taxon>Ostariophysi</taxon>
        <taxon>Cypriniformes</taxon>
        <taxon>Cyprinidae</taxon>
        <taxon>Cyprininae</taxon>
        <taxon>Sinocyclocheilus</taxon>
    </lineage>
</organism>
<dbReference type="SUPFAM" id="SSF50156">
    <property type="entry name" value="PDZ domain-like"/>
    <property type="match status" value="1"/>
</dbReference>
<reference evidence="3" key="2">
    <citation type="submission" date="2025-09" db="UniProtKB">
        <authorList>
            <consortium name="Ensembl"/>
        </authorList>
    </citation>
    <scope>IDENTIFICATION</scope>
</reference>
<dbReference type="SUPFAM" id="SSF50729">
    <property type="entry name" value="PH domain-like"/>
    <property type="match status" value="1"/>
</dbReference>
<feature type="domain" description="PDZ" evidence="2">
    <location>
        <begin position="1"/>
        <end position="57"/>
    </location>
</feature>
<dbReference type="Ensembl" id="ENSSRHT00000078157.1">
    <property type="protein sequence ID" value="ENSSRHP00000076084.1"/>
    <property type="gene ID" value="ENSSRHG00000037786.1"/>
</dbReference>
<dbReference type="Proteomes" id="UP000472270">
    <property type="component" value="Unassembled WGS sequence"/>
</dbReference>
<dbReference type="InterPro" id="IPR041489">
    <property type="entry name" value="PDZ_6"/>
</dbReference>
<evidence type="ECO:0000313" key="3">
    <source>
        <dbReference type="Ensembl" id="ENSSRHP00000076084.1"/>
    </source>
</evidence>
<dbReference type="GO" id="GO:0005634">
    <property type="term" value="C:nucleus"/>
    <property type="evidence" value="ECO:0007669"/>
    <property type="project" value="TreeGrafter"/>
</dbReference>
<dbReference type="AlphaFoldDB" id="A0A673LFM4"/>
<dbReference type="GO" id="GO:0005886">
    <property type="term" value="C:plasma membrane"/>
    <property type="evidence" value="ECO:0007669"/>
    <property type="project" value="TreeGrafter"/>
</dbReference>